<dbReference type="PRINTS" id="PR00022">
    <property type="entry name" value="SOMATOMEDINB"/>
</dbReference>
<dbReference type="EC" id="4.6.1.-" evidence="15"/>
<accession>A0A914A1K7</accession>
<evidence type="ECO:0000256" key="14">
    <source>
        <dbReference type="ARBA" id="ARBA00023239"/>
    </source>
</evidence>
<keyword evidence="9 15" id="KW-0255">Endonuclease</keyword>
<evidence type="ECO:0000256" key="15">
    <source>
        <dbReference type="RuleBase" id="RU367085"/>
    </source>
</evidence>
<dbReference type="SUPFAM" id="SSF142877">
    <property type="entry name" value="EndoU-like"/>
    <property type="match status" value="1"/>
</dbReference>
<evidence type="ECO:0000256" key="2">
    <source>
        <dbReference type="ARBA" id="ARBA00004613"/>
    </source>
</evidence>
<evidence type="ECO:0000259" key="17">
    <source>
        <dbReference type="PROSITE" id="PS51959"/>
    </source>
</evidence>
<dbReference type="CDD" id="cd21159">
    <property type="entry name" value="XendoU"/>
    <property type="match status" value="1"/>
</dbReference>
<dbReference type="Pfam" id="PF09412">
    <property type="entry name" value="XendoU"/>
    <property type="match status" value="1"/>
</dbReference>
<keyword evidence="8" id="KW-0677">Repeat</keyword>
<feature type="domain" description="SMB" evidence="16">
    <location>
        <begin position="19"/>
        <end position="57"/>
    </location>
</feature>
<keyword evidence="7 15" id="KW-0479">Metal-binding</keyword>
<keyword evidence="12" id="KW-1015">Disulfide bond</keyword>
<evidence type="ECO:0000256" key="1">
    <source>
        <dbReference type="ARBA" id="ARBA00001936"/>
    </source>
</evidence>
<feature type="chain" id="PRO_5038170426" description="Uridylate-specific endoribonuclease" evidence="15">
    <location>
        <begin position="21"/>
        <end position="370"/>
    </location>
</feature>
<evidence type="ECO:0000313" key="19">
    <source>
        <dbReference type="Proteomes" id="UP000887568"/>
    </source>
</evidence>
<dbReference type="AlphaFoldDB" id="A0A914A1K7"/>
<dbReference type="InterPro" id="IPR039787">
    <property type="entry name" value="ENDOU"/>
</dbReference>
<reference evidence="18" key="1">
    <citation type="submission" date="2022-11" db="UniProtKB">
        <authorList>
            <consortium name="EnsemblMetazoa"/>
        </authorList>
    </citation>
    <scope>IDENTIFICATION</scope>
</reference>
<dbReference type="InterPro" id="IPR020436">
    <property type="entry name" value="SMB_chordata"/>
</dbReference>
<dbReference type="OrthoDB" id="430326at2759"/>
<dbReference type="Pfam" id="PF01033">
    <property type="entry name" value="Somatomedin_B"/>
    <property type="match status" value="2"/>
</dbReference>
<organism evidence="18 19">
    <name type="scientific">Patiria miniata</name>
    <name type="common">Bat star</name>
    <name type="synonym">Asterina miniata</name>
    <dbReference type="NCBI Taxonomy" id="46514"/>
    <lineage>
        <taxon>Eukaryota</taxon>
        <taxon>Metazoa</taxon>
        <taxon>Echinodermata</taxon>
        <taxon>Eleutherozoa</taxon>
        <taxon>Asterozoa</taxon>
        <taxon>Asteroidea</taxon>
        <taxon>Valvatacea</taxon>
        <taxon>Valvatida</taxon>
        <taxon>Asterinidae</taxon>
        <taxon>Patiria</taxon>
    </lineage>
</organism>
<name>A0A914A1K7_PATMI</name>
<dbReference type="InterPro" id="IPR037227">
    <property type="entry name" value="EndoU-like"/>
</dbReference>
<dbReference type="PROSITE" id="PS51959">
    <property type="entry name" value="ENDOU"/>
    <property type="match status" value="1"/>
</dbReference>
<evidence type="ECO:0000256" key="4">
    <source>
        <dbReference type="ARBA" id="ARBA00011245"/>
    </source>
</evidence>
<feature type="signal peptide" evidence="15">
    <location>
        <begin position="1"/>
        <end position="20"/>
    </location>
</feature>
<keyword evidence="14" id="KW-0456">Lyase</keyword>
<evidence type="ECO:0000256" key="5">
    <source>
        <dbReference type="ARBA" id="ARBA00022525"/>
    </source>
</evidence>
<dbReference type="GO" id="GO:0030247">
    <property type="term" value="F:polysaccharide binding"/>
    <property type="evidence" value="ECO:0007669"/>
    <property type="project" value="InterPro"/>
</dbReference>
<dbReference type="EnsemblMetazoa" id="XM_038201591.1">
    <property type="protein sequence ID" value="XP_038057519.1"/>
    <property type="gene ID" value="LOC119729084"/>
</dbReference>
<dbReference type="InterPro" id="IPR018998">
    <property type="entry name" value="EndoU_C"/>
</dbReference>
<feature type="domain" description="SMB" evidence="16">
    <location>
        <begin position="58"/>
        <end position="101"/>
    </location>
</feature>
<keyword evidence="19" id="KW-1185">Reference proteome</keyword>
<dbReference type="SMART" id="SM00201">
    <property type="entry name" value="SO"/>
    <property type="match status" value="2"/>
</dbReference>
<comment type="subcellular location">
    <subcellularLocation>
        <location evidence="2">Secreted</location>
    </subcellularLocation>
</comment>
<evidence type="ECO:0000313" key="18">
    <source>
        <dbReference type="EnsemblMetazoa" id="XP_038057519.1"/>
    </source>
</evidence>
<dbReference type="SUPFAM" id="SSF90188">
    <property type="entry name" value="Somatomedin B domain"/>
    <property type="match status" value="2"/>
</dbReference>
<dbReference type="Gene3D" id="4.10.410.20">
    <property type="match status" value="2"/>
</dbReference>
<keyword evidence="11 15" id="KW-0694">RNA-binding</keyword>
<comment type="cofactor">
    <cofactor evidence="1 15">
        <name>Mn(2+)</name>
        <dbReference type="ChEBI" id="CHEBI:29035"/>
    </cofactor>
</comment>
<evidence type="ECO:0000256" key="11">
    <source>
        <dbReference type="ARBA" id="ARBA00022884"/>
    </source>
</evidence>
<dbReference type="OMA" id="SNPCHCN"/>
<dbReference type="GO" id="GO:0006955">
    <property type="term" value="P:immune response"/>
    <property type="evidence" value="ECO:0007669"/>
    <property type="project" value="InterPro"/>
</dbReference>
<feature type="domain" description="EndoU" evidence="17">
    <location>
        <begin position="111"/>
        <end position="370"/>
    </location>
</feature>
<evidence type="ECO:0000259" key="16">
    <source>
        <dbReference type="PROSITE" id="PS50958"/>
    </source>
</evidence>
<dbReference type="RefSeq" id="XP_038057519.1">
    <property type="nucleotide sequence ID" value="XM_038201591.1"/>
</dbReference>
<keyword evidence="10 15" id="KW-0378">Hydrolase</keyword>
<evidence type="ECO:0000256" key="12">
    <source>
        <dbReference type="ARBA" id="ARBA00023157"/>
    </source>
</evidence>
<proteinExistence type="inferred from homology"/>
<evidence type="ECO:0000256" key="7">
    <source>
        <dbReference type="ARBA" id="ARBA00022723"/>
    </source>
</evidence>
<dbReference type="GO" id="GO:0003723">
    <property type="term" value="F:RNA binding"/>
    <property type="evidence" value="ECO:0007669"/>
    <property type="project" value="UniProtKB-UniRule"/>
</dbReference>
<dbReference type="InterPro" id="IPR001212">
    <property type="entry name" value="Somatomedin_B_dom"/>
</dbReference>
<dbReference type="GO" id="GO:0046872">
    <property type="term" value="F:metal ion binding"/>
    <property type="evidence" value="ECO:0007669"/>
    <property type="project" value="UniProtKB-UniRule"/>
</dbReference>
<dbReference type="GO" id="GO:0016829">
    <property type="term" value="F:lyase activity"/>
    <property type="evidence" value="ECO:0007669"/>
    <property type="project" value="UniProtKB-KW"/>
</dbReference>
<keyword evidence="13 15" id="KW-0464">Manganese</keyword>
<evidence type="ECO:0000256" key="13">
    <source>
        <dbReference type="ARBA" id="ARBA00023211"/>
    </source>
</evidence>
<dbReference type="GeneID" id="119729084"/>
<evidence type="ECO:0000256" key="8">
    <source>
        <dbReference type="ARBA" id="ARBA00022737"/>
    </source>
</evidence>
<comment type="subunit">
    <text evidence="4 15">Monomer.</text>
</comment>
<protein>
    <recommendedName>
        <fullName evidence="15">Uridylate-specific endoribonuclease</fullName>
        <ecNumber evidence="15">4.6.1.-</ecNumber>
    </recommendedName>
</protein>
<keyword evidence="15" id="KW-0732">Signal</keyword>
<keyword evidence="6 15" id="KW-0540">Nuclease</keyword>
<comment type="catalytic activity">
    <reaction evidence="15">
        <text>ribonucleotidyl-uridine-RNA = a 5'-end dephospho-uridine-RNA + a 3'-end 2',3'-cyclophospho-ribonucleotide-RNA</text>
        <dbReference type="Rhea" id="RHEA:67792"/>
        <dbReference type="Rhea" id="RHEA-COMP:10464"/>
        <dbReference type="Rhea" id="RHEA-COMP:17354"/>
        <dbReference type="Rhea" id="RHEA-COMP:17356"/>
        <dbReference type="ChEBI" id="CHEBI:83064"/>
        <dbReference type="ChEBI" id="CHEBI:173117"/>
        <dbReference type="ChEBI" id="CHEBI:173224"/>
    </reaction>
</comment>
<dbReference type="GO" id="GO:0004521">
    <property type="term" value="F:RNA endonuclease activity"/>
    <property type="evidence" value="ECO:0007669"/>
    <property type="project" value="UniProtKB-UniRule"/>
</dbReference>
<dbReference type="PROSITE" id="PS50958">
    <property type="entry name" value="SMB_2"/>
    <property type="match status" value="2"/>
</dbReference>
<dbReference type="GO" id="GO:0005044">
    <property type="term" value="F:scavenger receptor activity"/>
    <property type="evidence" value="ECO:0007669"/>
    <property type="project" value="InterPro"/>
</dbReference>
<dbReference type="Proteomes" id="UP000887568">
    <property type="component" value="Unplaced"/>
</dbReference>
<evidence type="ECO:0000256" key="6">
    <source>
        <dbReference type="ARBA" id="ARBA00022722"/>
    </source>
</evidence>
<evidence type="ECO:0000256" key="3">
    <source>
        <dbReference type="ARBA" id="ARBA00010168"/>
    </source>
</evidence>
<evidence type="ECO:0000256" key="10">
    <source>
        <dbReference type="ARBA" id="ARBA00022801"/>
    </source>
</evidence>
<dbReference type="GO" id="GO:0016787">
    <property type="term" value="F:hydrolase activity"/>
    <property type="evidence" value="ECO:0007669"/>
    <property type="project" value="UniProtKB-KW"/>
</dbReference>
<dbReference type="PROSITE" id="PS00524">
    <property type="entry name" value="SMB_1"/>
    <property type="match status" value="1"/>
</dbReference>
<keyword evidence="5" id="KW-0964">Secreted</keyword>
<dbReference type="GO" id="GO:0005576">
    <property type="term" value="C:extracellular region"/>
    <property type="evidence" value="ECO:0007669"/>
    <property type="project" value="UniProtKB-SubCell"/>
</dbReference>
<sequence length="370" mass="41349">MKFFALVSLALLATFTGANGASCYSRCGNPFSRWFSCQCNTNCVKYGDCCSDYNLHCVLGSCQGRCDTSFDSSHPCQCNSACITYGDCCTDYNTQCAGESPVPSDPIDGDVPTNMDEFANAVWNADVNRLSDSDFSLNFGNYISNSNDERDLSFQPLFSSVNTAFLQRDTYKTMSALFDNYVTSQGQTEVTTAAEQAEQDAFMDAMFETDVMDIAYQYAKYLGYYSSLSEYKDFVRGLLFTPYTRKATSDTSGFEHVFAGEWSSSSSISGFHSWVRMYQLEQEGVMNYYGYMNIQEPRQVLYQFEWEGRVKPLTSIMYGVSPEFEIAIFSTCFLTNRNAVCPMTINGGSASVQTWDQSGMDVFGSAYFIA</sequence>
<evidence type="ECO:0000256" key="9">
    <source>
        <dbReference type="ARBA" id="ARBA00022759"/>
    </source>
</evidence>
<comment type="similarity">
    <text evidence="3 15">Belongs to the ENDOU family.</text>
</comment>
<dbReference type="PANTHER" id="PTHR12439:SF42">
    <property type="entry name" value="ENDORIBONUCLEASE-RELATED"/>
    <property type="match status" value="1"/>
</dbReference>
<dbReference type="InterPro" id="IPR036024">
    <property type="entry name" value="Somatomedin_B-like_dom_sf"/>
</dbReference>
<dbReference type="PANTHER" id="PTHR12439">
    <property type="entry name" value="PLACENTAL PROTEIN 11-RELATED"/>
    <property type="match status" value="1"/>
</dbReference>